<reference evidence="7 8" key="1">
    <citation type="submission" date="2018-08" db="EMBL/GenBank/DDBJ databases">
        <title>A genome reference for cultivated species of the human gut microbiota.</title>
        <authorList>
            <person name="Zou Y."/>
            <person name="Xue W."/>
            <person name="Luo G."/>
        </authorList>
    </citation>
    <scope>NUCLEOTIDE SEQUENCE [LARGE SCALE GENOMIC DNA]</scope>
    <source>
        <strain evidence="7 8">OF01-2LB</strain>
    </source>
</reference>
<gene>
    <name evidence="7" type="ORF">DXA38_20680</name>
</gene>
<keyword evidence="5" id="KW-0663">Pyridoxal phosphate</keyword>
<dbReference type="SUPFAM" id="SSF53383">
    <property type="entry name" value="PLP-dependent transferases"/>
    <property type="match status" value="1"/>
</dbReference>
<dbReference type="InterPro" id="IPR015424">
    <property type="entry name" value="PyrdxlP-dep_Trfase"/>
</dbReference>
<protein>
    <recommendedName>
        <fullName evidence="6">Serine hydroxymethyltransferase-like domain-containing protein</fullName>
    </recommendedName>
</protein>
<dbReference type="Gene3D" id="3.40.640.10">
    <property type="entry name" value="Type I PLP-dependent aspartate aminotransferase-like (Major domain)"/>
    <property type="match status" value="1"/>
</dbReference>
<sequence length="401" mass="45908">MIKENNLQQQLILNPVENLPNLVIDSDFSSIHGLYVSDKPKTDEIVINSIIGFSGHEKMNQSVLRIYENWNRRMKSDCFSMRLLSGLHAHIVLFMGLGSIGDKVLILPVKAGGHYATPEILKRLGYTVIEAIPDNSTFTVDFEKTLDIIKKEKPNIIFIDRSEGIYYEDFTTLINQIPYECIKVFDASQYLTNILESDFKSPFDMGFDIIMSTLHKNFPGPQKAMVCSKKNNYIWHRIQDALSMYVSSLHIENIFLAEEVAKQEALLKIYSESMLKNCISLEKELSNAGLPVIKSDANMIKNHHLWLKMKTKNEAFDFYKKMEQCNLLVNYRKLPYELGYGIRMGTAAATLQGLNEVNINSLAALISEIYYSSELSTDSILKSQLFISELKPLKEKQREFK</sequence>
<evidence type="ECO:0000313" key="8">
    <source>
        <dbReference type="Proteomes" id="UP000260025"/>
    </source>
</evidence>
<evidence type="ECO:0000256" key="1">
    <source>
        <dbReference type="ARBA" id="ARBA00001933"/>
    </source>
</evidence>
<dbReference type="InterPro" id="IPR039429">
    <property type="entry name" value="SHMT-like_dom"/>
</dbReference>
<dbReference type="Gene3D" id="3.90.1150.10">
    <property type="entry name" value="Aspartate Aminotransferase, domain 1"/>
    <property type="match status" value="1"/>
</dbReference>
<dbReference type="AlphaFoldDB" id="A0A3E2VHA9"/>
<dbReference type="GO" id="GO:0030170">
    <property type="term" value="F:pyridoxal phosphate binding"/>
    <property type="evidence" value="ECO:0007669"/>
    <property type="project" value="TreeGrafter"/>
</dbReference>
<dbReference type="InterPro" id="IPR015421">
    <property type="entry name" value="PyrdxlP-dep_Trfase_major"/>
</dbReference>
<feature type="domain" description="Serine hydroxymethyltransferase-like" evidence="6">
    <location>
        <begin position="81"/>
        <end position="366"/>
    </location>
</feature>
<dbReference type="OrthoDB" id="9131041at2"/>
<evidence type="ECO:0000313" key="7">
    <source>
        <dbReference type="EMBL" id="RGC09585.1"/>
    </source>
</evidence>
<evidence type="ECO:0000256" key="4">
    <source>
        <dbReference type="ARBA" id="ARBA00022605"/>
    </source>
</evidence>
<dbReference type="GO" id="GO:0004372">
    <property type="term" value="F:glycine hydroxymethyltransferase activity"/>
    <property type="evidence" value="ECO:0007669"/>
    <property type="project" value="TreeGrafter"/>
</dbReference>
<keyword evidence="3" id="KW-0554">One-carbon metabolism</keyword>
<dbReference type="Pfam" id="PF00464">
    <property type="entry name" value="SHMT"/>
    <property type="match status" value="1"/>
</dbReference>
<dbReference type="PANTHER" id="PTHR11680:SF35">
    <property type="entry name" value="SERINE HYDROXYMETHYLTRANSFERASE 1"/>
    <property type="match status" value="1"/>
</dbReference>
<evidence type="ECO:0000256" key="2">
    <source>
        <dbReference type="ARBA" id="ARBA00006376"/>
    </source>
</evidence>
<dbReference type="GO" id="GO:0006730">
    <property type="term" value="P:one-carbon metabolic process"/>
    <property type="evidence" value="ECO:0007669"/>
    <property type="project" value="UniProtKB-KW"/>
</dbReference>
<dbReference type="GO" id="GO:0046653">
    <property type="term" value="P:tetrahydrofolate metabolic process"/>
    <property type="evidence" value="ECO:0007669"/>
    <property type="project" value="TreeGrafter"/>
</dbReference>
<evidence type="ECO:0000256" key="5">
    <source>
        <dbReference type="ARBA" id="ARBA00022898"/>
    </source>
</evidence>
<dbReference type="InterPro" id="IPR015422">
    <property type="entry name" value="PyrdxlP-dep_Trfase_small"/>
</dbReference>
<dbReference type="RefSeq" id="WP_117444842.1">
    <property type="nucleotide sequence ID" value="NZ_JAJFEN010000024.1"/>
</dbReference>
<name>A0A3E2VHA9_CLOIN</name>
<comment type="similarity">
    <text evidence="2">Belongs to the SHMT family.</text>
</comment>
<organism evidence="7 8">
    <name type="scientific">Clostridium innocuum</name>
    <dbReference type="NCBI Taxonomy" id="1522"/>
    <lineage>
        <taxon>Bacteria</taxon>
        <taxon>Bacillati</taxon>
        <taxon>Bacillota</taxon>
        <taxon>Clostridia</taxon>
        <taxon>Eubacteriales</taxon>
        <taxon>Clostridiaceae</taxon>
        <taxon>Clostridium</taxon>
    </lineage>
</organism>
<accession>A0A3E2VHA9</accession>
<evidence type="ECO:0000259" key="6">
    <source>
        <dbReference type="Pfam" id="PF00464"/>
    </source>
</evidence>
<comment type="cofactor">
    <cofactor evidence="1">
        <name>pyridoxal 5'-phosphate</name>
        <dbReference type="ChEBI" id="CHEBI:597326"/>
    </cofactor>
</comment>
<keyword evidence="4" id="KW-0028">Amino-acid biosynthesis</keyword>
<dbReference type="EMBL" id="QVEV01000053">
    <property type="protein sequence ID" value="RGC09585.1"/>
    <property type="molecule type" value="Genomic_DNA"/>
</dbReference>
<dbReference type="GO" id="GO:0019264">
    <property type="term" value="P:glycine biosynthetic process from serine"/>
    <property type="evidence" value="ECO:0007669"/>
    <property type="project" value="TreeGrafter"/>
</dbReference>
<dbReference type="Proteomes" id="UP000260025">
    <property type="component" value="Unassembled WGS sequence"/>
</dbReference>
<comment type="caution">
    <text evidence="7">The sequence shown here is derived from an EMBL/GenBank/DDBJ whole genome shotgun (WGS) entry which is preliminary data.</text>
</comment>
<evidence type="ECO:0000256" key="3">
    <source>
        <dbReference type="ARBA" id="ARBA00022563"/>
    </source>
</evidence>
<dbReference type="PANTHER" id="PTHR11680">
    <property type="entry name" value="SERINE HYDROXYMETHYLTRANSFERASE"/>
    <property type="match status" value="1"/>
</dbReference>
<dbReference type="GO" id="GO:0005737">
    <property type="term" value="C:cytoplasm"/>
    <property type="evidence" value="ECO:0007669"/>
    <property type="project" value="TreeGrafter"/>
</dbReference>
<dbReference type="InterPro" id="IPR049943">
    <property type="entry name" value="Ser_HO-MeTrfase-like"/>
</dbReference>
<proteinExistence type="inferred from homology"/>